<evidence type="ECO:0000313" key="9">
    <source>
        <dbReference type="Proteomes" id="UP001488838"/>
    </source>
</evidence>
<gene>
    <name evidence="8" type="ORF">U0070_023178</name>
</gene>
<comment type="caution">
    <text evidence="8">The sequence shown here is derived from an EMBL/GenBank/DDBJ whole genome shotgun (WGS) entry which is preliminary data.</text>
</comment>
<feature type="compositionally biased region" description="Basic and acidic residues" evidence="6">
    <location>
        <begin position="411"/>
        <end position="426"/>
    </location>
</feature>
<evidence type="ECO:0000256" key="5">
    <source>
        <dbReference type="ARBA" id="ARBA00023242"/>
    </source>
</evidence>
<dbReference type="InterPro" id="IPR011084">
    <property type="entry name" value="DRMBL"/>
</dbReference>
<dbReference type="FunFam" id="3.40.50.12650:FF:000001">
    <property type="entry name" value="DNA cross-link repair 1A"/>
    <property type="match status" value="1"/>
</dbReference>
<protein>
    <recommendedName>
        <fullName evidence="7">DNA repair metallo-beta-lactamase domain-containing protein</fullName>
    </recommendedName>
</protein>
<feature type="region of interest" description="Disordered" evidence="6">
    <location>
        <begin position="76"/>
        <end position="114"/>
    </location>
</feature>
<proteinExistence type="inferred from homology"/>
<dbReference type="PANTHER" id="PTHR23240">
    <property type="entry name" value="DNA CROSS-LINK REPAIR PROTEIN PSO2/SNM1-RELATED"/>
    <property type="match status" value="1"/>
</dbReference>
<feature type="non-terminal residue" evidence="8">
    <location>
        <position position="1316"/>
    </location>
</feature>
<dbReference type="Pfam" id="PF07522">
    <property type="entry name" value="DRMBL"/>
    <property type="match status" value="1"/>
</dbReference>
<evidence type="ECO:0000256" key="3">
    <source>
        <dbReference type="ARBA" id="ARBA00022763"/>
    </source>
</evidence>
<keyword evidence="5" id="KW-0539">Nucleus</keyword>
<evidence type="ECO:0000259" key="7">
    <source>
        <dbReference type="Pfam" id="PF07522"/>
    </source>
</evidence>
<dbReference type="GO" id="GO:0035312">
    <property type="term" value="F:5'-3' DNA exonuclease activity"/>
    <property type="evidence" value="ECO:0007669"/>
    <property type="project" value="TreeGrafter"/>
</dbReference>
<keyword evidence="9" id="KW-1185">Reference proteome</keyword>
<evidence type="ECO:0000256" key="2">
    <source>
        <dbReference type="ARBA" id="ARBA00010304"/>
    </source>
</evidence>
<feature type="compositionally biased region" description="Basic residues" evidence="6">
    <location>
        <begin position="570"/>
        <end position="579"/>
    </location>
</feature>
<keyword evidence="3" id="KW-0227">DNA damage</keyword>
<dbReference type="GO" id="GO:0003684">
    <property type="term" value="F:damaged DNA binding"/>
    <property type="evidence" value="ECO:0007669"/>
    <property type="project" value="TreeGrafter"/>
</dbReference>
<dbReference type="Gene3D" id="3.60.15.10">
    <property type="entry name" value="Ribonuclease Z/Hydroxyacylglutathione hydrolase-like"/>
    <property type="match status" value="1"/>
</dbReference>
<feature type="region of interest" description="Disordered" evidence="6">
    <location>
        <begin position="167"/>
        <end position="204"/>
    </location>
</feature>
<sequence length="1316" mass="144767">MLEDTLWEEDIWEYKSKRKPKPAHPNNCSQNIPESVGKATDGKDQSKRKGNKRRTTDDKDNQKALGVCLEETDCPISVGGSQNSSAGDEVPQSESKETTPRKSRRTHKKKQVSPRVRPVYDGYCPNCQMPFSSLLECPEGLWCTCTIPSHYKKYTHLLLAQSRASNEPLSSPSQVSAPLSSQSHTLAGHFPAAKPDPSCNPEEKWPVHLNTDNLRKVLEDSSLMVQCLKTSQLPAETDRKIPPSSGPRVSLAPQRAGFVKKDKLVGDGLPLSADALTGKSSSQSTRAPSPEDDSSSCEISYSPLLSDEETYDLNGELGDSQQELFSTQSSKDSCLEEDGSAIFETLLDPFPKEREGACPLAKSLLTQAEFSGFCEGSAISGSFQLPPQGAPPHTDTGFLLFSPSLTAGRAASDDQTTKAKPGEPRKFHSLGSSHQTQKSETSAVGSQFSLPFRTSAMSKPPEKEGGEHLPLHPTQSQIRGLGSKGLGATIASSACTCRKGEKPSSAPLAKSLSTLPSSPKCNASQPSKKAMKQMDIGVFFGLPPKKQAEPSPRASAVGGPNASPGVSPKDKRRQPRKRKAENSLSDLELDSGNLNESQHSTELSQERTQRQRKRHKKSSSSWEGAPQRPEVGAVSLNQSKAFVSRTLGRLQRGSRGISESSGAREARRTCPFYKRIPGTGFTVDAFQYGEVEGCTAYFLTHFHSDHYAGLSKDSTFPIYCSEITGNLLKKKLRVQEQYVHQLPMDTECVVDGVKVVLLDANQKSVLPLMLKEKPLAQVPCPCPAKMPLSSCPGAAMILFRLANGAVTLHTGDFRANPSMERSLLAGHRVHTLYLDTTYCSPEFTFPSQQEVIQFAINTAFEAVTLNPRTLVVCGTYCIGKEKVFLAVADVLGSKVGMSQEKYKTLQSLNIPEVSSLITTDMSSSSVHLLPMMQINFKGLQSHLKRCGGKFDQILAFRPTGWTHSNNITSIADITPQTKGNISIYGIPYSEHSSYLEMKRFVQWLKPQKIIPTVNVGTFKSRNAMENMRVTPSVNIEDVIPRLCHFQELRDVPQMWPVASLPLSTWELKNNKPNSLIPIITHQQHIPGPSQEGCFLQALVQLLSTEEEAREEPDALLRLLLETDHLVKDTDNSLSRVPAEKLPAPESPESSGFQLRHQQMQGAIVERPSLERLKPEMLTDNMDAAKNRKTTKFQMLSTKFSNVISSVELSLVFNLETSFLFPPLIQPRHPIGKCQHHEQAMGLCQLYLCAFLISAYCPSSSMWQRLGRRGEETNDGWVGRERASGVSLRDEITDFREGNCPACLLRIAKSRHTANPE</sequence>
<comment type="subcellular location">
    <subcellularLocation>
        <location evidence="1">Nucleus</location>
    </subcellularLocation>
</comment>
<reference evidence="8 9" key="1">
    <citation type="journal article" date="2023" name="bioRxiv">
        <title>Conserved and derived expression patterns and positive selection on dental genes reveal complex evolutionary context of ever-growing rodent molars.</title>
        <authorList>
            <person name="Calamari Z.T."/>
            <person name="Song A."/>
            <person name="Cohen E."/>
            <person name="Akter M."/>
            <person name="Roy R.D."/>
            <person name="Hallikas O."/>
            <person name="Christensen M.M."/>
            <person name="Li P."/>
            <person name="Marangoni P."/>
            <person name="Jernvall J."/>
            <person name="Klein O.D."/>
        </authorList>
    </citation>
    <scope>NUCLEOTIDE SEQUENCE [LARGE SCALE GENOMIC DNA]</scope>
    <source>
        <strain evidence="8">V071</strain>
    </source>
</reference>
<evidence type="ECO:0000256" key="6">
    <source>
        <dbReference type="SAM" id="MobiDB-lite"/>
    </source>
</evidence>
<dbReference type="InterPro" id="IPR036866">
    <property type="entry name" value="RibonucZ/Hydroxyglut_hydro"/>
</dbReference>
<feature type="region of interest" description="Disordered" evidence="6">
    <location>
        <begin position="409"/>
        <end position="635"/>
    </location>
</feature>
<dbReference type="PANTHER" id="PTHR23240:SF6">
    <property type="entry name" value="DNA CROSS-LINK REPAIR 1A PROTEIN"/>
    <property type="match status" value="1"/>
</dbReference>
<dbReference type="EMBL" id="JBBHLL010000167">
    <property type="protein sequence ID" value="KAK7811697.1"/>
    <property type="molecule type" value="Genomic_DNA"/>
</dbReference>
<feature type="compositionally biased region" description="Polar residues" evidence="6">
    <location>
        <begin position="430"/>
        <end position="449"/>
    </location>
</feature>
<dbReference type="GO" id="GO:0036297">
    <property type="term" value="P:interstrand cross-link repair"/>
    <property type="evidence" value="ECO:0007669"/>
    <property type="project" value="TreeGrafter"/>
</dbReference>
<dbReference type="GO" id="GO:0006303">
    <property type="term" value="P:double-strand break repair via nonhomologous end joining"/>
    <property type="evidence" value="ECO:0007669"/>
    <property type="project" value="TreeGrafter"/>
</dbReference>
<keyword evidence="4" id="KW-0234">DNA repair</keyword>
<evidence type="ECO:0000256" key="1">
    <source>
        <dbReference type="ARBA" id="ARBA00004123"/>
    </source>
</evidence>
<feature type="region of interest" description="Disordered" evidence="6">
    <location>
        <begin position="15"/>
        <end position="63"/>
    </location>
</feature>
<feature type="compositionally biased region" description="Polar residues" evidence="6">
    <location>
        <begin position="278"/>
        <end position="287"/>
    </location>
</feature>
<feature type="compositionally biased region" description="Basic residues" evidence="6">
    <location>
        <begin position="101"/>
        <end position="112"/>
    </location>
</feature>
<name>A0AAW0IBA2_MYOGA</name>
<dbReference type="GO" id="GO:0005634">
    <property type="term" value="C:nucleus"/>
    <property type="evidence" value="ECO:0007669"/>
    <property type="project" value="UniProtKB-SubCell"/>
</dbReference>
<feature type="domain" description="DNA repair metallo-beta-lactamase" evidence="7">
    <location>
        <begin position="911"/>
        <end position="1016"/>
    </location>
</feature>
<feature type="compositionally biased region" description="Polar residues" evidence="6">
    <location>
        <begin position="511"/>
        <end position="527"/>
    </location>
</feature>
<dbReference type="Gene3D" id="3.40.50.12650">
    <property type="match status" value="1"/>
</dbReference>
<feature type="region of interest" description="Disordered" evidence="6">
    <location>
        <begin position="273"/>
        <end position="299"/>
    </location>
</feature>
<organism evidence="8 9">
    <name type="scientific">Myodes glareolus</name>
    <name type="common">Bank vole</name>
    <name type="synonym">Clethrionomys glareolus</name>
    <dbReference type="NCBI Taxonomy" id="447135"/>
    <lineage>
        <taxon>Eukaryota</taxon>
        <taxon>Metazoa</taxon>
        <taxon>Chordata</taxon>
        <taxon>Craniata</taxon>
        <taxon>Vertebrata</taxon>
        <taxon>Euteleostomi</taxon>
        <taxon>Mammalia</taxon>
        <taxon>Eutheria</taxon>
        <taxon>Euarchontoglires</taxon>
        <taxon>Glires</taxon>
        <taxon>Rodentia</taxon>
        <taxon>Myomorpha</taxon>
        <taxon>Muroidea</taxon>
        <taxon>Cricetidae</taxon>
        <taxon>Arvicolinae</taxon>
        <taxon>Myodes</taxon>
    </lineage>
</organism>
<comment type="similarity">
    <text evidence="2">Belongs to the DNA repair metallo-beta-lactamase (DRMBL) family.</text>
</comment>
<dbReference type="Proteomes" id="UP001488838">
    <property type="component" value="Unassembled WGS sequence"/>
</dbReference>
<evidence type="ECO:0000256" key="4">
    <source>
        <dbReference type="ARBA" id="ARBA00023204"/>
    </source>
</evidence>
<evidence type="ECO:0000313" key="8">
    <source>
        <dbReference type="EMBL" id="KAK7811697.1"/>
    </source>
</evidence>
<accession>A0AAW0IBA2</accession>
<feature type="compositionally biased region" description="Low complexity" evidence="6">
    <location>
        <begin position="168"/>
        <end position="183"/>
    </location>
</feature>
<feature type="region of interest" description="Disordered" evidence="6">
    <location>
        <begin position="1130"/>
        <end position="1151"/>
    </location>
</feature>
<dbReference type="SUPFAM" id="SSF56281">
    <property type="entry name" value="Metallo-hydrolase/oxidoreductase"/>
    <property type="match status" value="1"/>
</dbReference>
<feature type="compositionally biased region" description="Polar residues" evidence="6">
    <location>
        <begin position="592"/>
        <end position="603"/>
    </location>
</feature>
<feature type="compositionally biased region" description="Basic and acidic residues" evidence="6">
    <location>
        <begin position="460"/>
        <end position="470"/>
    </location>
</feature>